<dbReference type="STRING" id="1122192.SAMN02745673_04389"/>
<gene>
    <name evidence="2" type="ORF">SAMN02745673_04389</name>
</gene>
<dbReference type="InterPro" id="IPR027981">
    <property type="entry name" value="DUF4446"/>
</dbReference>
<reference evidence="2 3" key="1">
    <citation type="submission" date="2017-02" db="EMBL/GenBank/DDBJ databases">
        <authorList>
            <person name="Peterson S.W."/>
        </authorList>
    </citation>
    <scope>NUCLEOTIDE SEQUENCE [LARGE SCALE GENOMIC DNA]</scope>
    <source>
        <strain evidence="2 3">DSM 45154</strain>
    </source>
</reference>
<evidence type="ECO:0000313" key="3">
    <source>
        <dbReference type="Proteomes" id="UP000190637"/>
    </source>
</evidence>
<dbReference type="AlphaFoldDB" id="A0A1T4T2W6"/>
<dbReference type="EMBL" id="FUWS01000013">
    <property type="protein sequence ID" value="SKA34786.1"/>
    <property type="molecule type" value="Genomic_DNA"/>
</dbReference>
<evidence type="ECO:0000256" key="1">
    <source>
        <dbReference type="SAM" id="MobiDB-lite"/>
    </source>
</evidence>
<dbReference type="OrthoDB" id="5244042at2"/>
<sequence length="207" mass="21707">MILAMTGLLLGLGGALLGALALRRARATVDECRTVVRRLVADAGEVDTRAIRDVAIVRYDALEEMSGARSFSLAMLNAAGDGVVLTSINGRTETRTYAKTVEGGKAVEAFSPEEYRAVRAARLGGGPGYSASDDAAPPPAVVPVSAPTEAPRRVDDEAGGASANDRPGAETRGKGRRPASPRQAEASDEPAPRCRELEETRHEAGRR</sequence>
<evidence type="ECO:0008006" key="4">
    <source>
        <dbReference type="Google" id="ProtNLM"/>
    </source>
</evidence>
<accession>A0A1T4T2W6</accession>
<protein>
    <recommendedName>
        <fullName evidence="4">DUF4446 family protein</fullName>
    </recommendedName>
</protein>
<dbReference type="Proteomes" id="UP000190637">
    <property type="component" value="Unassembled WGS sequence"/>
</dbReference>
<organism evidence="2 3">
    <name type="scientific">Marinactinospora thermotolerans DSM 45154</name>
    <dbReference type="NCBI Taxonomy" id="1122192"/>
    <lineage>
        <taxon>Bacteria</taxon>
        <taxon>Bacillati</taxon>
        <taxon>Actinomycetota</taxon>
        <taxon>Actinomycetes</taxon>
        <taxon>Streptosporangiales</taxon>
        <taxon>Nocardiopsidaceae</taxon>
        <taxon>Marinactinospora</taxon>
    </lineage>
</organism>
<feature type="compositionally biased region" description="Basic and acidic residues" evidence="1">
    <location>
        <begin position="190"/>
        <end position="207"/>
    </location>
</feature>
<keyword evidence="3" id="KW-1185">Reference proteome</keyword>
<proteinExistence type="predicted"/>
<feature type="region of interest" description="Disordered" evidence="1">
    <location>
        <begin position="128"/>
        <end position="207"/>
    </location>
</feature>
<evidence type="ECO:0000313" key="2">
    <source>
        <dbReference type="EMBL" id="SKA34786.1"/>
    </source>
</evidence>
<dbReference type="Pfam" id="PF14584">
    <property type="entry name" value="DUF4446"/>
    <property type="match status" value="1"/>
</dbReference>
<name>A0A1T4T2W6_9ACTN</name>